<evidence type="ECO:0008006" key="4">
    <source>
        <dbReference type="Google" id="ProtNLM"/>
    </source>
</evidence>
<feature type="region of interest" description="Disordered" evidence="1">
    <location>
        <begin position="171"/>
        <end position="190"/>
    </location>
</feature>
<feature type="region of interest" description="Disordered" evidence="1">
    <location>
        <begin position="551"/>
        <end position="583"/>
    </location>
</feature>
<dbReference type="SUPFAM" id="SSF55856">
    <property type="entry name" value="Cytochrome b5-like heme/steroid binding domain"/>
    <property type="match status" value="1"/>
</dbReference>
<evidence type="ECO:0000256" key="1">
    <source>
        <dbReference type="SAM" id="MobiDB-lite"/>
    </source>
</evidence>
<feature type="compositionally biased region" description="Acidic residues" evidence="1">
    <location>
        <begin position="557"/>
        <end position="567"/>
    </location>
</feature>
<sequence>MGCTRSKVVVPVSAEDGNQTSDQTSSLHTTTEVQNDQSATSTSKDSNKKKNRAKSSKAPLPPINHIDLLPDIELFSSYQSDSADLAVNNAKPRLNCPGIGRAIRLAPIVPGIEQQASGTRTTDSKNAPQSGSTQQCYGDGFNIQTVDQLFTETNSGRASLSNCDSGFFHNRQPPISVSPRNSISRTTMKTGLTPDSSSVFSNYGGSEFSPLNTSRSSFLPASRVNSARTSSVLTTGALNTSFMTSVDGDDDLNMEGNIDLYPLDITDAGSEDDAGSRAATATPKMRLPGDPPGGIATEVGGIGTIVEEYEGGFTPRGPSKDVSINEIKPTPDNKLPHFTPKEIYEHNDRKGSIDWCMYLGKVYDITRLRNTFEPVIVDIQQKKSDCNKNKCETSQDSFSDSDSDGGNKRMPKPVRWDHNSVYNVLRAGLDKNTLNRFLNGCCVGFVVQPDETRFWEDIRSDVRKVLDDLIRADAKDTLSAYCAEYMHLLQRWVGKYRQLVLRPPDNLTGKDLNQEQYPLPEEIARDPEVLREWLDTWVPFDFELPEHGTAWDRLESDGEDETDGSDEADSKEMHPSPNLQELPHFDHSITGEAAWETIAQNLVADDIMTNEQLQTEVSRGQRSNLFNPKSMRCRRLKLMRYFVNKYDLSTERSQQFMMWADTMKKGEEQFLLLCR</sequence>
<feature type="compositionally biased region" description="Polar residues" evidence="1">
    <location>
        <begin position="173"/>
        <end position="190"/>
    </location>
</feature>
<dbReference type="Proteomes" id="UP000762676">
    <property type="component" value="Unassembled WGS sequence"/>
</dbReference>
<feature type="region of interest" description="Disordered" evidence="1">
    <location>
        <begin position="1"/>
        <end position="63"/>
    </location>
</feature>
<feature type="region of interest" description="Disordered" evidence="1">
    <location>
        <begin position="115"/>
        <end position="135"/>
    </location>
</feature>
<feature type="region of interest" description="Disordered" evidence="1">
    <location>
        <begin position="387"/>
        <end position="412"/>
    </location>
</feature>
<proteinExistence type="predicted"/>
<gene>
    <name evidence="2" type="ORF">ElyMa_003734000</name>
</gene>
<feature type="compositionally biased region" description="Polar residues" evidence="1">
    <location>
        <begin position="16"/>
        <end position="37"/>
    </location>
</feature>
<reference evidence="2 3" key="1">
    <citation type="journal article" date="2021" name="Elife">
        <title>Chloroplast acquisition without the gene transfer in kleptoplastic sea slugs, Plakobranchus ocellatus.</title>
        <authorList>
            <person name="Maeda T."/>
            <person name="Takahashi S."/>
            <person name="Yoshida T."/>
            <person name="Shimamura S."/>
            <person name="Takaki Y."/>
            <person name="Nagai Y."/>
            <person name="Toyoda A."/>
            <person name="Suzuki Y."/>
            <person name="Arimoto A."/>
            <person name="Ishii H."/>
            <person name="Satoh N."/>
            <person name="Nishiyama T."/>
            <person name="Hasebe M."/>
            <person name="Maruyama T."/>
            <person name="Minagawa J."/>
            <person name="Obokata J."/>
            <person name="Shigenobu S."/>
        </authorList>
    </citation>
    <scope>NUCLEOTIDE SEQUENCE [LARGE SCALE GENOMIC DNA]</scope>
</reference>
<protein>
    <recommendedName>
        <fullName evidence="4">Cytochrome b5 heme-binding domain-containing protein</fullName>
    </recommendedName>
</protein>
<evidence type="ECO:0000313" key="2">
    <source>
        <dbReference type="EMBL" id="GFR68508.1"/>
    </source>
</evidence>
<evidence type="ECO:0000313" key="3">
    <source>
        <dbReference type="Proteomes" id="UP000762676"/>
    </source>
</evidence>
<dbReference type="AlphaFoldDB" id="A0AAV4F734"/>
<feature type="region of interest" description="Disordered" evidence="1">
    <location>
        <begin position="313"/>
        <end position="334"/>
    </location>
</feature>
<dbReference type="InterPro" id="IPR036400">
    <property type="entry name" value="Cyt_B5-like_heme/steroid_sf"/>
</dbReference>
<organism evidence="2 3">
    <name type="scientific">Elysia marginata</name>
    <dbReference type="NCBI Taxonomy" id="1093978"/>
    <lineage>
        <taxon>Eukaryota</taxon>
        <taxon>Metazoa</taxon>
        <taxon>Spiralia</taxon>
        <taxon>Lophotrochozoa</taxon>
        <taxon>Mollusca</taxon>
        <taxon>Gastropoda</taxon>
        <taxon>Heterobranchia</taxon>
        <taxon>Euthyneura</taxon>
        <taxon>Panpulmonata</taxon>
        <taxon>Sacoglossa</taxon>
        <taxon>Placobranchoidea</taxon>
        <taxon>Plakobranchidae</taxon>
        <taxon>Elysia</taxon>
    </lineage>
</organism>
<name>A0AAV4F734_9GAST</name>
<comment type="caution">
    <text evidence="2">The sequence shown here is derived from an EMBL/GenBank/DDBJ whole genome shotgun (WGS) entry which is preliminary data.</text>
</comment>
<feature type="region of interest" description="Disordered" evidence="1">
    <location>
        <begin position="269"/>
        <end position="293"/>
    </location>
</feature>
<keyword evidence="3" id="KW-1185">Reference proteome</keyword>
<accession>A0AAV4F734</accession>
<dbReference type="EMBL" id="BMAT01007653">
    <property type="protein sequence ID" value="GFR68508.1"/>
    <property type="molecule type" value="Genomic_DNA"/>
</dbReference>